<dbReference type="KEGG" id="nss:113419374"/>
<dbReference type="Proteomes" id="UP000504612">
    <property type="component" value="Unplaced"/>
</dbReference>
<sequence>MFGSDSFIFNDPSDRKAKLCTTEAKVARTFGQEKRWNLKHPPAFPHFRNSRNHIRGERKENAKKKVSAKQTWVEKDQPFNPSEPLKSTNQETVETAKHKSSGDSIQDNIVQSKDQPQQELQLPRIAQPQQVPSQAPSADVVQSWLMTPQLNSILAQRKHESIFKHNLEEGFLKRIAKRKVRRHVFGEINTKKVYQFGTSCSPFHALTTTEMETLTFPSNLPMTPRMMNRGIVCTTESELKTMQLTFPELDEESGKKPHPRDRKKPFGPTKKSNLPPIIKMSRSQLSENKKISGCHLPRVPTVPASISLKWGKF</sequence>
<name>A0A6J1UU29_9SAUR</name>
<feature type="region of interest" description="Disordered" evidence="1">
    <location>
        <begin position="40"/>
        <end position="106"/>
    </location>
</feature>
<gene>
    <name evidence="3" type="primary">LOC113419374</name>
</gene>
<feature type="compositionally biased region" description="Basic residues" evidence="1">
    <location>
        <begin position="256"/>
        <end position="265"/>
    </location>
</feature>
<dbReference type="GeneID" id="113419374"/>
<evidence type="ECO:0000313" key="3">
    <source>
        <dbReference type="RefSeq" id="XP_026534487.1"/>
    </source>
</evidence>
<keyword evidence="2" id="KW-1185">Reference proteome</keyword>
<evidence type="ECO:0000313" key="2">
    <source>
        <dbReference type="Proteomes" id="UP000504612"/>
    </source>
</evidence>
<feature type="region of interest" description="Disordered" evidence="1">
    <location>
        <begin position="247"/>
        <end position="281"/>
    </location>
</feature>
<dbReference type="AlphaFoldDB" id="A0A6J1UU29"/>
<reference evidence="3" key="1">
    <citation type="submission" date="2025-08" db="UniProtKB">
        <authorList>
            <consortium name="RefSeq"/>
        </authorList>
    </citation>
    <scope>IDENTIFICATION</scope>
</reference>
<dbReference type="RefSeq" id="XP_026534487.1">
    <property type="nucleotide sequence ID" value="XM_026678702.1"/>
</dbReference>
<organism evidence="2 3">
    <name type="scientific">Notechis scutatus</name>
    <name type="common">mainland tiger snake</name>
    <dbReference type="NCBI Taxonomy" id="8663"/>
    <lineage>
        <taxon>Eukaryota</taxon>
        <taxon>Metazoa</taxon>
        <taxon>Chordata</taxon>
        <taxon>Craniata</taxon>
        <taxon>Vertebrata</taxon>
        <taxon>Euteleostomi</taxon>
        <taxon>Lepidosauria</taxon>
        <taxon>Squamata</taxon>
        <taxon>Bifurcata</taxon>
        <taxon>Unidentata</taxon>
        <taxon>Episquamata</taxon>
        <taxon>Toxicofera</taxon>
        <taxon>Serpentes</taxon>
        <taxon>Colubroidea</taxon>
        <taxon>Elapidae</taxon>
        <taxon>Hydrophiinae</taxon>
        <taxon>Notechis</taxon>
    </lineage>
</organism>
<proteinExistence type="predicted"/>
<evidence type="ECO:0000256" key="1">
    <source>
        <dbReference type="SAM" id="MobiDB-lite"/>
    </source>
</evidence>
<accession>A0A6J1UU29</accession>
<protein>
    <submittedName>
        <fullName evidence="3">Uncharacterized protein LOC113419374</fullName>
    </submittedName>
</protein>